<dbReference type="EMBL" id="WKEU01000019">
    <property type="protein sequence ID" value="MCF5062625.1"/>
    <property type="molecule type" value="Genomic_DNA"/>
</dbReference>
<gene>
    <name evidence="2" type="ORF">GIW73_06650</name>
</gene>
<dbReference type="PRINTS" id="PR00598">
    <property type="entry name" value="HTHMARR"/>
</dbReference>
<dbReference type="InterPro" id="IPR036388">
    <property type="entry name" value="WH-like_DNA-bd_sf"/>
</dbReference>
<dbReference type="PANTHER" id="PTHR33164:SF43">
    <property type="entry name" value="HTH-TYPE TRANSCRIPTIONAL REPRESSOR YETL"/>
    <property type="match status" value="1"/>
</dbReference>
<evidence type="ECO:0000259" key="1">
    <source>
        <dbReference type="PROSITE" id="PS50995"/>
    </source>
</evidence>
<dbReference type="SUPFAM" id="SSF46785">
    <property type="entry name" value="Winged helix' DNA-binding domain"/>
    <property type="match status" value="1"/>
</dbReference>
<evidence type="ECO:0000313" key="3">
    <source>
        <dbReference type="Proteomes" id="UP000814207"/>
    </source>
</evidence>
<dbReference type="Pfam" id="PF12802">
    <property type="entry name" value="MarR_2"/>
    <property type="match status" value="1"/>
</dbReference>
<dbReference type="InterPro" id="IPR039422">
    <property type="entry name" value="MarR/SlyA-like"/>
</dbReference>
<dbReference type="SMART" id="SM00347">
    <property type="entry name" value="HTH_MARR"/>
    <property type="match status" value="1"/>
</dbReference>
<sequence length="148" mass="16068">MKNEKDIHPDAAVAPSYLAKHAERVFHRAVEATLRSRGTSLTLIGPLLWLSWRGPMLQRDLVKASAVKQPAMVATLDKLEAAGLVEREVVATNKRAALVSITSRGRDTAALGRQVLLDTNAQGMNGFTPEETATLVALLQRFIANLEA</sequence>
<dbReference type="PROSITE" id="PS50995">
    <property type="entry name" value="HTH_MARR_2"/>
    <property type="match status" value="1"/>
</dbReference>
<protein>
    <submittedName>
        <fullName evidence="2">MarR family transcriptional regulator</fullName>
    </submittedName>
</protein>
<evidence type="ECO:0000313" key="2">
    <source>
        <dbReference type="EMBL" id="MCF5062625.1"/>
    </source>
</evidence>
<name>A0A9Q3X0L1_PSESX</name>
<dbReference type="GO" id="GO:0006950">
    <property type="term" value="P:response to stress"/>
    <property type="evidence" value="ECO:0007669"/>
    <property type="project" value="TreeGrafter"/>
</dbReference>
<feature type="domain" description="HTH marR-type" evidence="1">
    <location>
        <begin position="15"/>
        <end position="144"/>
    </location>
</feature>
<dbReference type="AlphaFoldDB" id="A0A9Q3X0L1"/>
<dbReference type="PANTHER" id="PTHR33164">
    <property type="entry name" value="TRANSCRIPTIONAL REGULATOR, MARR FAMILY"/>
    <property type="match status" value="1"/>
</dbReference>
<accession>A0A9Q3X0L1</accession>
<comment type="caution">
    <text evidence="2">The sequence shown here is derived from an EMBL/GenBank/DDBJ whole genome shotgun (WGS) entry which is preliminary data.</text>
</comment>
<dbReference type="InterPro" id="IPR036390">
    <property type="entry name" value="WH_DNA-bd_sf"/>
</dbReference>
<organism evidence="2 3">
    <name type="scientific">Pseudomonas syringae</name>
    <dbReference type="NCBI Taxonomy" id="317"/>
    <lineage>
        <taxon>Bacteria</taxon>
        <taxon>Pseudomonadati</taxon>
        <taxon>Pseudomonadota</taxon>
        <taxon>Gammaproteobacteria</taxon>
        <taxon>Pseudomonadales</taxon>
        <taxon>Pseudomonadaceae</taxon>
        <taxon>Pseudomonas</taxon>
    </lineage>
</organism>
<dbReference type="Proteomes" id="UP000814207">
    <property type="component" value="Unassembled WGS sequence"/>
</dbReference>
<dbReference type="GO" id="GO:0003700">
    <property type="term" value="F:DNA-binding transcription factor activity"/>
    <property type="evidence" value="ECO:0007669"/>
    <property type="project" value="InterPro"/>
</dbReference>
<proteinExistence type="predicted"/>
<dbReference type="Gene3D" id="1.10.10.10">
    <property type="entry name" value="Winged helix-like DNA-binding domain superfamily/Winged helix DNA-binding domain"/>
    <property type="match status" value="1"/>
</dbReference>
<dbReference type="InterPro" id="IPR000835">
    <property type="entry name" value="HTH_MarR-typ"/>
</dbReference>
<reference evidence="2" key="1">
    <citation type="submission" date="2019-11" db="EMBL/GenBank/DDBJ databases">
        <title>Epiphytic Pseudomonas syringae from cherry orchards.</title>
        <authorList>
            <person name="Hulin M.T."/>
        </authorList>
    </citation>
    <scope>NUCLEOTIDE SEQUENCE</scope>
    <source>
        <strain evidence="2">PA-6-9A</strain>
    </source>
</reference>